<dbReference type="Proteomes" id="UP001147653">
    <property type="component" value="Unassembled WGS sequence"/>
</dbReference>
<keyword evidence="3" id="KW-1185">Reference proteome</keyword>
<protein>
    <recommendedName>
        <fullName evidence="4">Amino acid permease</fullName>
    </recommendedName>
</protein>
<keyword evidence="1" id="KW-0812">Transmembrane</keyword>
<keyword evidence="1" id="KW-0472">Membrane</keyword>
<keyword evidence="1" id="KW-1133">Transmembrane helix</keyword>
<accession>A0A9X3N8D0</accession>
<dbReference type="AlphaFoldDB" id="A0A9X3N8D0"/>
<comment type="caution">
    <text evidence="2">The sequence shown here is derived from an EMBL/GenBank/DDBJ whole genome shotgun (WGS) entry which is preliminary data.</text>
</comment>
<feature type="transmembrane region" description="Helical" evidence="1">
    <location>
        <begin position="29"/>
        <end position="50"/>
    </location>
</feature>
<reference evidence="2" key="1">
    <citation type="submission" date="2022-10" db="EMBL/GenBank/DDBJ databases">
        <title>The WGS of Solirubrobacter phytolaccae KCTC 29190.</title>
        <authorList>
            <person name="Jiang Z."/>
        </authorList>
    </citation>
    <scope>NUCLEOTIDE SEQUENCE</scope>
    <source>
        <strain evidence="2">KCTC 29190</strain>
    </source>
</reference>
<evidence type="ECO:0000313" key="2">
    <source>
        <dbReference type="EMBL" id="MDA0181364.1"/>
    </source>
</evidence>
<dbReference type="RefSeq" id="WP_270025679.1">
    <property type="nucleotide sequence ID" value="NZ_JAPDDP010000021.1"/>
</dbReference>
<evidence type="ECO:0000256" key="1">
    <source>
        <dbReference type="SAM" id="Phobius"/>
    </source>
</evidence>
<evidence type="ECO:0008006" key="4">
    <source>
        <dbReference type="Google" id="ProtNLM"/>
    </source>
</evidence>
<organism evidence="2 3">
    <name type="scientific">Solirubrobacter phytolaccae</name>
    <dbReference type="NCBI Taxonomy" id="1404360"/>
    <lineage>
        <taxon>Bacteria</taxon>
        <taxon>Bacillati</taxon>
        <taxon>Actinomycetota</taxon>
        <taxon>Thermoleophilia</taxon>
        <taxon>Solirubrobacterales</taxon>
        <taxon>Solirubrobacteraceae</taxon>
        <taxon>Solirubrobacter</taxon>
    </lineage>
</organism>
<gene>
    <name evidence="2" type="ORF">OJ997_13745</name>
</gene>
<proteinExistence type="predicted"/>
<name>A0A9X3N8D0_9ACTN</name>
<dbReference type="Gene3D" id="1.20.1740.10">
    <property type="entry name" value="Amino acid/polyamine transporter I"/>
    <property type="match status" value="1"/>
</dbReference>
<feature type="transmembrane region" description="Helical" evidence="1">
    <location>
        <begin position="7"/>
        <end position="23"/>
    </location>
</feature>
<sequence length="64" mass="6072">MSVRGAIFLGVGSMVGAGIFALLGEAGAVAGAAVWMSFLLAGIVAGLLGYTASSSACASRPPAA</sequence>
<dbReference type="EMBL" id="JAPDDP010000021">
    <property type="protein sequence ID" value="MDA0181364.1"/>
    <property type="molecule type" value="Genomic_DNA"/>
</dbReference>
<evidence type="ECO:0000313" key="3">
    <source>
        <dbReference type="Proteomes" id="UP001147653"/>
    </source>
</evidence>